<dbReference type="Pfam" id="PF09737">
    <property type="entry name" value="Det1"/>
    <property type="match status" value="1"/>
</dbReference>
<keyword evidence="2" id="KW-1185">Reference proteome</keyword>
<dbReference type="AlphaFoldDB" id="A0ABD6E7A0"/>
<comment type="caution">
    <text evidence="1">The sequence shown here is derived from an EMBL/GenBank/DDBJ whole genome shotgun (WGS) entry which is preliminary data.</text>
</comment>
<dbReference type="PANTHER" id="PTHR13374">
    <property type="entry name" value="DET1 HOMOLOG DE-ETIOLATED-1 HOMOLOG"/>
    <property type="match status" value="1"/>
</dbReference>
<dbReference type="EMBL" id="JBGFUD010001230">
    <property type="protein sequence ID" value="MFH4975980.1"/>
    <property type="molecule type" value="Genomic_DNA"/>
</dbReference>
<dbReference type="PANTHER" id="PTHR13374:SF3">
    <property type="entry name" value="DET1 HOMOLOG"/>
    <property type="match status" value="1"/>
</dbReference>
<organism evidence="1 2">
    <name type="scientific">Gnathostoma spinigerum</name>
    <dbReference type="NCBI Taxonomy" id="75299"/>
    <lineage>
        <taxon>Eukaryota</taxon>
        <taxon>Metazoa</taxon>
        <taxon>Ecdysozoa</taxon>
        <taxon>Nematoda</taxon>
        <taxon>Chromadorea</taxon>
        <taxon>Rhabditida</taxon>
        <taxon>Spirurina</taxon>
        <taxon>Gnathostomatomorpha</taxon>
        <taxon>Gnathostomatoidea</taxon>
        <taxon>Gnathostomatidae</taxon>
        <taxon>Gnathostoma</taxon>
    </lineage>
</organism>
<dbReference type="InterPro" id="IPR019138">
    <property type="entry name" value="De-etiolated_protein_1_Det1"/>
</dbReference>
<sequence length="536" mass="61876">MPRRISRESDLTLMAEYEIYGKEWCRRRRLPTIHILHMLRDRELNNRKAGTQFFYGGRQFYQCIFPSKSVTNVDKGSFTIKRFTPDGRLLICFSSNYHSVIIHRYKGVCAAANKSPSQMFESVFQLVFSLNVVSGLDEGTSLFKDCAFVTSDSRHLIVGTECPLGECVPTLSEIFRNNESLQPSTSQLYNINFYSIDLQKGTVCDQYTLSVDRVVVSHGVHLVGRLFAVLSLQQQTIHMLHIDEASGRFILLSHVGRLLYDDDDIVLSAVPQETPFSVYEQVHSGLKQRLMSYLYHRCLRNGTVDQFLHTFSHFRSLRIWQLQLVTSDIILLRFVHMDAFGSSSTVSSQPALFVFYDWRHTEILNVFDRYSAAFLTVLENCQEELKHPEILFNRFPCTMQHCQQALFQYRRLKRAQCGPSSQEGSLQETQRRILSQLPYLTTYAPMETPYLDPSMFSYDDKLLALAERMKIPSRETYRFFSRVTSTPLFDLTVSSGRYVQLLFHPTEPLAISVDRARHSNSITFHIPNFVSPNDSV</sequence>
<name>A0ABD6E7A0_9BILA</name>
<reference evidence="1 2" key="1">
    <citation type="submission" date="2024-08" db="EMBL/GenBank/DDBJ databases">
        <title>Gnathostoma spinigerum genome.</title>
        <authorList>
            <person name="Gonzalez-Bertolin B."/>
            <person name="Monzon S."/>
            <person name="Zaballos A."/>
            <person name="Jimenez P."/>
            <person name="Dekumyoy P."/>
            <person name="Varona S."/>
            <person name="Cuesta I."/>
            <person name="Sumanam S."/>
            <person name="Adisakwattana P."/>
            <person name="Gasser R.B."/>
            <person name="Hernandez-Gonzalez A."/>
            <person name="Young N.D."/>
            <person name="Perteguer M.J."/>
        </authorList>
    </citation>
    <scope>NUCLEOTIDE SEQUENCE [LARGE SCALE GENOMIC DNA]</scope>
    <source>
        <strain evidence="1">AL3</strain>
        <tissue evidence="1">Liver</tissue>
    </source>
</reference>
<dbReference type="Proteomes" id="UP001608902">
    <property type="component" value="Unassembled WGS sequence"/>
</dbReference>
<proteinExistence type="predicted"/>
<evidence type="ECO:0000313" key="2">
    <source>
        <dbReference type="Proteomes" id="UP001608902"/>
    </source>
</evidence>
<protein>
    <recommendedName>
        <fullName evidence="3">DET1 homolog</fullName>
    </recommendedName>
</protein>
<evidence type="ECO:0000313" key="1">
    <source>
        <dbReference type="EMBL" id="MFH4975980.1"/>
    </source>
</evidence>
<evidence type="ECO:0008006" key="3">
    <source>
        <dbReference type="Google" id="ProtNLM"/>
    </source>
</evidence>
<accession>A0ABD6E7A0</accession>
<gene>
    <name evidence="1" type="ORF">AB6A40_002689</name>
</gene>